<proteinExistence type="predicted"/>
<dbReference type="Proteomes" id="UP000315017">
    <property type="component" value="Chromosome"/>
</dbReference>
<feature type="domain" description="Rhodanese" evidence="1">
    <location>
        <begin position="27"/>
        <end position="106"/>
    </location>
</feature>
<dbReference type="SUPFAM" id="SSF52821">
    <property type="entry name" value="Rhodanese/Cell cycle control phosphatase"/>
    <property type="match status" value="1"/>
</dbReference>
<dbReference type="RefSeq" id="WP_145092141.1">
    <property type="nucleotide sequence ID" value="NZ_CP036274.1"/>
</dbReference>
<evidence type="ECO:0000313" key="2">
    <source>
        <dbReference type="EMBL" id="QDU28980.1"/>
    </source>
</evidence>
<dbReference type="PANTHER" id="PTHR43031:SF1">
    <property type="entry name" value="PYRIDINE NUCLEOTIDE-DISULPHIDE OXIDOREDUCTASE"/>
    <property type="match status" value="1"/>
</dbReference>
<dbReference type="InterPro" id="IPR036873">
    <property type="entry name" value="Rhodanese-like_dom_sf"/>
</dbReference>
<gene>
    <name evidence="2" type="ORF">ETAA8_40860</name>
</gene>
<dbReference type="Gene3D" id="3.40.250.10">
    <property type="entry name" value="Rhodanese-like domain"/>
    <property type="match status" value="1"/>
</dbReference>
<dbReference type="AlphaFoldDB" id="A0A517YFH5"/>
<dbReference type="OrthoDB" id="9800872at2"/>
<protein>
    <submittedName>
        <fullName evidence="2">Molybdopterin biosynthesis protein MoeB</fullName>
    </submittedName>
</protein>
<dbReference type="KEGG" id="aagg:ETAA8_40860"/>
<reference evidence="2 3" key="1">
    <citation type="submission" date="2019-02" db="EMBL/GenBank/DDBJ databases">
        <title>Deep-cultivation of Planctomycetes and their phenomic and genomic characterization uncovers novel biology.</title>
        <authorList>
            <person name="Wiegand S."/>
            <person name="Jogler M."/>
            <person name="Boedeker C."/>
            <person name="Pinto D."/>
            <person name="Vollmers J."/>
            <person name="Rivas-Marin E."/>
            <person name="Kohn T."/>
            <person name="Peeters S.H."/>
            <person name="Heuer A."/>
            <person name="Rast P."/>
            <person name="Oberbeckmann S."/>
            <person name="Bunk B."/>
            <person name="Jeske O."/>
            <person name="Meyerdierks A."/>
            <person name="Storesund J.E."/>
            <person name="Kallscheuer N."/>
            <person name="Luecker S."/>
            <person name="Lage O.M."/>
            <person name="Pohl T."/>
            <person name="Merkel B.J."/>
            <person name="Hornburger P."/>
            <person name="Mueller R.-W."/>
            <person name="Bruemmer F."/>
            <person name="Labrenz M."/>
            <person name="Spormann A.M."/>
            <person name="Op den Camp H."/>
            <person name="Overmann J."/>
            <person name="Amann R."/>
            <person name="Jetten M.S.M."/>
            <person name="Mascher T."/>
            <person name="Medema M.H."/>
            <person name="Devos D.P."/>
            <person name="Kaster A.-K."/>
            <person name="Ovreas L."/>
            <person name="Rohde M."/>
            <person name="Galperin M.Y."/>
            <person name="Jogler C."/>
        </authorList>
    </citation>
    <scope>NUCLEOTIDE SEQUENCE [LARGE SCALE GENOMIC DNA]</scope>
    <source>
        <strain evidence="2 3">ETA_A8</strain>
    </source>
</reference>
<dbReference type="PROSITE" id="PS50206">
    <property type="entry name" value="RHODANESE_3"/>
    <property type="match status" value="1"/>
</dbReference>
<dbReference type="InterPro" id="IPR050229">
    <property type="entry name" value="GlpE_sulfurtransferase"/>
</dbReference>
<organism evidence="2 3">
    <name type="scientific">Anatilimnocola aggregata</name>
    <dbReference type="NCBI Taxonomy" id="2528021"/>
    <lineage>
        <taxon>Bacteria</taxon>
        <taxon>Pseudomonadati</taxon>
        <taxon>Planctomycetota</taxon>
        <taxon>Planctomycetia</taxon>
        <taxon>Pirellulales</taxon>
        <taxon>Pirellulaceae</taxon>
        <taxon>Anatilimnocola</taxon>
    </lineage>
</organism>
<name>A0A517YFH5_9BACT</name>
<dbReference type="EMBL" id="CP036274">
    <property type="protein sequence ID" value="QDU28980.1"/>
    <property type="molecule type" value="Genomic_DNA"/>
</dbReference>
<keyword evidence="3" id="KW-1185">Reference proteome</keyword>
<evidence type="ECO:0000313" key="3">
    <source>
        <dbReference type="Proteomes" id="UP000315017"/>
    </source>
</evidence>
<accession>A0A517YFH5</accession>
<sequence length="110" mass="11905">MLLGKLKEKHDALANTKLPPEEVAKLLKKGAFLVDVRTKLEARMGIAPGATHISLFTLKRRMNELPRDRGIVLYCGTGGRAAKAKQILEAAGFKAFNGGGYKDIVKITGT</sequence>
<dbReference type="PANTHER" id="PTHR43031">
    <property type="entry name" value="FAD-DEPENDENT OXIDOREDUCTASE"/>
    <property type="match status" value="1"/>
</dbReference>
<dbReference type="SMART" id="SM00450">
    <property type="entry name" value="RHOD"/>
    <property type="match status" value="1"/>
</dbReference>
<dbReference type="Pfam" id="PF00581">
    <property type="entry name" value="Rhodanese"/>
    <property type="match status" value="1"/>
</dbReference>
<dbReference type="InterPro" id="IPR001763">
    <property type="entry name" value="Rhodanese-like_dom"/>
</dbReference>
<evidence type="ECO:0000259" key="1">
    <source>
        <dbReference type="PROSITE" id="PS50206"/>
    </source>
</evidence>